<dbReference type="CDD" id="cd01298">
    <property type="entry name" value="ATZ_TRZ_like"/>
    <property type="match status" value="1"/>
</dbReference>
<keyword evidence="4" id="KW-1185">Reference proteome</keyword>
<dbReference type="SUPFAM" id="SSF51556">
    <property type="entry name" value="Metallo-dependent hydrolases"/>
    <property type="match status" value="1"/>
</dbReference>
<dbReference type="PANTHER" id="PTHR43794">
    <property type="entry name" value="AMINOHYDROLASE SSNA-RELATED"/>
    <property type="match status" value="1"/>
</dbReference>
<protein>
    <submittedName>
        <fullName evidence="3">Putative selenium metabolism protein SsnA</fullName>
    </submittedName>
</protein>
<dbReference type="STRING" id="84035.SAMN05660742_107143"/>
<sequence length="442" mass="48223">MLLIGNGRVITRSSQQPYLENGCVLIKDNIIMDVGPTLAMKEAYQDIDFMDVQGKVIMPGLINTHMHLYSTFARGMALQTASPQNFLEILEGLWWKLDKTLTLEDVYYSALAILVDLIKSGTTTIFDHHASPGAVPESLFRLAEAAKLAGIRACLCYEVSDRDGVSVCNQGIEENRQFIKACQENDDSMVQGLFGLHASFTLSDDTLLKCANAVVGLETGFHVHAAESLADAMHAEQTFGKRLIQRFADFAVLGPKTIAAHCVHVNKTDMNLLAQSQTNVVHNPESNMGNAVGCAPVLAMVQQGIRVGLGTDGYTTDLFESLKAANLIHKHQQANPSIGSREVSHMLFTANSQIATMSFRKKIGSLEAGALADLVVIDYDPPTPMTTANIDSHILFGMSGRAVDSTMVNGRFLLKQGQLTELDEAKIKAKARELAAKMWKRI</sequence>
<organism evidence="3 4">
    <name type="scientific">Propionispira arboris</name>
    <dbReference type="NCBI Taxonomy" id="84035"/>
    <lineage>
        <taxon>Bacteria</taxon>
        <taxon>Bacillati</taxon>
        <taxon>Bacillota</taxon>
        <taxon>Negativicutes</taxon>
        <taxon>Selenomonadales</taxon>
        <taxon>Selenomonadaceae</taxon>
        <taxon>Propionispira</taxon>
    </lineage>
</organism>
<dbReference type="InterPro" id="IPR050287">
    <property type="entry name" value="MTA/SAH_deaminase"/>
</dbReference>
<dbReference type="NCBIfam" id="NF005540">
    <property type="entry name" value="PRK07203.1"/>
    <property type="match status" value="1"/>
</dbReference>
<evidence type="ECO:0000313" key="3">
    <source>
        <dbReference type="EMBL" id="SEJ43603.1"/>
    </source>
</evidence>
<dbReference type="EMBL" id="FNZK01000007">
    <property type="protein sequence ID" value="SEJ43603.1"/>
    <property type="molecule type" value="Genomic_DNA"/>
</dbReference>
<dbReference type="SUPFAM" id="SSF51338">
    <property type="entry name" value="Composite domain of metallo-dependent hydrolases"/>
    <property type="match status" value="1"/>
</dbReference>
<evidence type="ECO:0000313" key="4">
    <source>
        <dbReference type="Proteomes" id="UP000199662"/>
    </source>
</evidence>
<proteinExistence type="predicted"/>
<dbReference type="PANTHER" id="PTHR43794:SF11">
    <property type="entry name" value="AMIDOHYDROLASE-RELATED DOMAIN-CONTAINING PROTEIN"/>
    <property type="match status" value="1"/>
</dbReference>
<dbReference type="AlphaFoldDB" id="A0A1H6YQN1"/>
<dbReference type="Gene3D" id="2.30.40.10">
    <property type="entry name" value="Urease, subunit C, domain 1"/>
    <property type="match status" value="1"/>
</dbReference>
<evidence type="ECO:0000256" key="1">
    <source>
        <dbReference type="ARBA" id="ARBA00022801"/>
    </source>
</evidence>
<dbReference type="GO" id="GO:0016810">
    <property type="term" value="F:hydrolase activity, acting on carbon-nitrogen (but not peptide) bonds"/>
    <property type="evidence" value="ECO:0007669"/>
    <property type="project" value="InterPro"/>
</dbReference>
<accession>A0A1H6YQN1</accession>
<dbReference type="InterPro" id="IPR017700">
    <property type="entry name" value="Aminohydrolase_SsnA"/>
</dbReference>
<name>A0A1H6YQN1_9FIRM</name>
<evidence type="ECO:0000259" key="2">
    <source>
        <dbReference type="Pfam" id="PF01979"/>
    </source>
</evidence>
<dbReference type="InterPro" id="IPR011059">
    <property type="entry name" value="Metal-dep_hydrolase_composite"/>
</dbReference>
<gene>
    <name evidence="3" type="ORF">SAMN05660742_107143</name>
</gene>
<dbReference type="InterPro" id="IPR006680">
    <property type="entry name" value="Amidohydro-rel"/>
</dbReference>
<keyword evidence="1" id="KW-0378">Hydrolase</keyword>
<feature type="domain" description="Amidohydrolase-related" evidence="2">
    <location>
        <begin position="56"/>
        <end position="412"/>
    </location>
</feature>
<dbReference type="Proteomes" id="UP000199662">
    <property type="component" value="Unassembled WGS sequence"/>
</dbReference>
<reference evidence="3 4" key="1">
    <citation type="submission" date="2016-10" db="EMBL/GenBank/DDBJ databases">
        <authorList>
            <person name="de Groot N.N."/>
        </authorList>
    </citation>
    <scope>NUCLEOTIDE SEQUENCE [LARGE SCALE GENOMIC DNA]</scope>
    <source>
        <strain evidence="3 4">DSM 2179</strain>
    </source>
</reference>
<dbReference type="RefSeq" id="WP_091831009.1">
    <property type="nucleotide sequence ID" value="NZ_FNZK01000007.1"/>
</dbReference>
<dbReference type="InterPro" id="IPR032466">
    <property type="entry name" value="Metal_Hydrolase"/>
</dbReference>
<dbReference type="Pfam" id="PF01979">
    <property type="entry name" value="Amidohydro_1"/>
    <property type="match status" value="1"/>
</dbReference>
<dbReference type="NCBIfam" id="TIGR03314">
    <property type="entry name" value="Se_ssnA"/>
    <property type="match status" value="1"/>
</dbReference>
<dbReference type="Gene3D" id="3.20.20.140">
    <property type="entry name" value="Metal-dependent hydrolases"/>
    <property type="match status" value="1"/>
</dbReference>